<dbReference type="PANTHER" id="PTHR44591:SF3">
    <property type="entry name" value="RESPONSE REGULATORY DOMAIN-CONTAINING PROTEIN"/>
    <property type="match status" value="1"/>
</dbReference>
<evidence type="ECO:0000256" key="1">
    <source>
        <dbReference type="ARBA" id="ARBA00022553"/>
    </source>
</evidence>
<name>A0AAW8B5G9_9GAMM</name>
<comment type="caution">
    <text evidence="5">The sequence shown here is derived from an EMBL/GenBank/DDBJ whole genome shotgun (WGS) entry which is preliminary data.</text>
</comment>
<keyword evidence="3" id="KW-1133">Transmembrane helix</keyword>
<feature type="modified residue" description="4-aspartylphosphate" evidence="2">
    <location>
        <position position="58"/>
    </location>
</feature>
<sequence>MYLRNKKSSPKLLIIDDNRYYAATLCTVAAYLGFNANAIMPGPSVVWSILNADLLVLDLDMPGMNGIDVLHEMAIEKVPTKVLLLSGVCPDLLQQSKDQAREWGIDVVGCLSKPVRVNELKDFLKRSYENR</sequence>
<feature type="domain" description="Response regulatory" evidence="4">
    <location>
        <begin position="11"/>
        <end position="128"/>
    </location>
</feature>
<evidence type="ECO:0000256" key="2">
    <source>
        <dbReference type="PROSITE-ProRule" id="PRU00169"/>
    </source>
</evidence>
<feature type="transmembrane region" description="Helical" evidence="3">
    <location>
        <begin position="20"/>
        <end position="40"/>
    </location>
</feature>
<evidence type="ECO:0000259" key="4">
    <source>
        <dbReference type="PROSITE" id="PS50110"/>
    </source>
</evidence>
<dbReference type="Gene3D" id="3.40.50.2300">
    <property type="match status" value="1"/>
</dbReference>
<dbReference type="AlphaFoldDB" id="A0AAW8B5G9"/>
<dbReference type="SMART" id="SM00448">
    <property type="entry name" value="REC"/>
    <property type="match status" value="1"/>
</dbReference>
<reference evidence="5" key="2">
    <citation type="submission" date="2023-08" db="EMBL/GenBank/DDBJ databases">
        <authorList>
            <person name="Luo J."/>
        </authorList>
    </citation>
    <scope>NUCLEOTIDE SEQUENCE</scope>
    <source>
        <strain evidence="5">DSM 25064</strain>
    </source>
</reference>
<evidence type="ECO:0000313" key="6">
    <source>
        <dbReference type="Proteomes" id="UP001178354"/>
    </source>
</evidence>
<keyword evidence="3" id="KW-0812">Transmembrane</keyword>
<dbReference type="InterPro" id="IPR001789">
    <property type="entry name" value="Sig_transdc_resp-reg_receiver"/>
</dbReference>
<dbReference type="PROSITE" id="PS50110">
    <property type="entry name" value="RESPONSE_REGULATORY"/>
    <property type="match status" value="1"/>
</dbReference>
<dbReference type="EMBL" id="JAUUUU010000004">
    <property type="protein sequence ID" value="MDP1521107.1"/>
    <property type="molecule type" value="Genomic_DNA"/>
</dbReference>
<evidence type="ECO:0000313" key="5">
    <source>
        <dbReference type="EMBL" id="MDP1521107.1"/>
    </source>
</evidence>
<dbReference type="Proteomes" id="UP001178354">
    <property type="component" value="Unassembled WGS sequence"/>
</dbReference>
<protein>
    <submittedName>
        <fullName evidence="5">Response regulator</fullName>
    </submittedName>
</protein>
<dbReference type="InterPro" id="IPR050595">
    <property type="entry name" value="Bact_response_regulator"/>
</dbReference>
<keyword evidence="6" id="KW-1185">Reference proteome</keyword>
<keyword evidence="1 2" id="KW-0597">Phosphoprotein</keyword>
<dbReference type="PANTHER" id="PTHR44591">
    <property type="entry name" value="STRESS RESPONSE REGULATOR PROTEIN 1"/>
    <property type="match status" value="1"/>
</dbReference>
<dbReference type="Pfam" id="PF00072">
    <property type="entry name" value="Response_reg"/>
    <property type="match status" value="1"/>
</dbReference>
<proteinExistence type="predicted"/>
<dbReference type="RefSeq" id="WP_305170770.1">
    <property type="nucleotide sequence ID" value="NZ_JAUUUU010000004.1"/>
</dbReference>
<dbReference type="InterPro" id="IPR011006">
    <property type="entry name" value="CheY-like_superfamily"/>
</dbReference>
<accession>A0AAW8B5G9</accession>
<evidence type="ECO:0000256" key="3">
    <source>
        <dbReference type="SAM" id="Phobius"/>
    </source>
</evidence>
<keyword evidence="3" id="KW-0472">Membrane</keyword>
<organism evidence="5 6">
    <name type="scientific">Porticoccus litoralis</name>
    <dbReference type="NCBI Taxonomy" id="434086"/>
    <lineage>
        <taxon>Bacteria</taxon>
        <taxon>Pseudomonadati</taxon>
        <taxon>Pseudomonadota</taxon>
        <taxon>Gammaproteobacteria</taxon>
        <taxon>Cellvibrionales</taxon>
        <taxon>Porticoccaceae</taxon>
        <taxon>Porticoccus</taxon>
    </lineage>
</organism>
<dbReference type="GO" id="GO:0000160">
    <property type="term" value="P:phosphorelay signal transduction system"/>
    <property type="evidence" value="ECO:0007669"/>
    <property type="project" value="InterPro"/>
</dbReference>
<reference evidence="5" key="1">
    <citation type="journal article" date="2010" name="Int. J. Syst. Evol. Microbiol.">
        <title>Porticoccus litoralis gen. nov., sp. nov., a gammaproteobacterium isolated from the Yellow Sea.</title>
        <authorList>
            <person name="Oh H.M."/>
            <person name="Kim H."/>
            <person name="Kim K.M."/>
            <person name="Min G.S."/>
            <person name="Cho J.C."/>
        </authorList>
    </citation>
    <scope>NUCLEOTIDE SEQUENCE</scope>
    <source>
        <strain evidence="5">DSM 25064</strain>
    </source>
</reference>
<dbReference type="SUPFAM" id="SSF52172">
    <property type="entry name" value="CheY-like"/>
    <property type="match status" value="1"/>
</dbReference>
<gene>
    <name evidence="5" type="ORF">Q8A57_09015</name>
</gene>